<accession>A0A4C1SG44</accession>
<dbReference type="AlphaFoldDB" id="A0A4C1SG44"/>
<dbReference type="GO" id="GO:0003964">
    <property type="term" value="F:RNA-directed DNA polymerase activity"/>
    <property type="evidence" value="ECO:0007669"/>
    <property type="project" value="UniProtKB-KW"/>
</dbReference>
<evidence type="ECO:0000313" key="2">
    <source>
        <dbReference type="EMBL" id="GBP00080.1"/>
    </source>
</evidence>
<dbReference type="OrthoDB" id="6761817at2759"/>
<sequence length="129" mass="14732">MAAEHNRGRRTVGIFLDIEKAFDRVWHSRLLFKLINIQIPLALVRKVAWFLEGRNFYVTDEDATSDSRPIRAGITRGSCLSPCLYVVFTDDIPTLADQLRDWEEDVVLVLCADDIAYFVSSRRADLTVA</sequence>
<dbReference type="PANTHER" id="PTHR33481">
    <property type="entry name" value="REVERSE TRANSCRIPTASE"/>
    <property type="match status" value="1"/>
</dbReference>
<dbReference type="STRING" id="151549.A0A4C1SG44"/>
<gene>
    <name evidence="2" type="primary">pol</name>
    <name evidence="2" type="ORF">EVAR_74387_1</name>
</gene>
<name>A0A4C1SG44_EUMVA</name>
<reference evidence="2 3" key="1">
    <citation type="journal article" date="2019" name="Commun. Biol.">
        <title>The bagworm genome reveals a unique fibroin gene that provides high tensile strength.</title>
        <authorList>
            <person name="Kono N."/>
            <person name="Nakamura H."/>
            <person name="Ohtoshi R."/>
            <person name="Tomita M."/>
            <person name="Numata K."/>
            <person name="Arakawa K."/>
        </authorList>
    </citation>
    <scope>NUCLEOTIDE SEQUENCE [LARGE SCALE GENOMIC DNA]</scope>
</reference>
<feature type="domain" description="Reverse transcriptase" evidence="1">
    <location>
        <begin position="1"/>
        <end position="129"/>
    </location>
</feature>
<comment type="caution">
    <text evidence="2">The sequence shown here is derived from an EMBL/GenBank/DDBJ whole genome shotgun (WGS) entry which is preliminary data.</text>
</comment>
<dbReference type="InterPro" id="IPR000477">
    <property type="entry name" value="RT_dom"/>
</dbReference>
<protein>
    <submittedName>
        <fullName evidence="2">RNA-directed DNA polymerase from mobile element jockey</fullName>
    </submittedName>
</protein>
<keyword evidence="2" id="KW-0695">RNA-directed DNA polymerase</keyword>
<proteinExistence type="predicted"/>
<keyword evidence="2" id="KW-0808">Transferase</keyword>
<dbReference type="Proteomes" id="UP000299102">
    <property type="component" value="Unassembled WGS sequence"/>
</dbReference>
<dbReference type="PANTHER" id="PTHR33481:SF1">
    <property type="entry name" value="ENDONUCLEASE_EXONUCLEASE_PHOSPHATASE DOMAIN-CONTAINING PROTEIN-RELATED"/>
    <property type="match status" value="1"/>
</dbReference>
<dbReference type="Pfam" id="PF00078">
    <property type="entry name" value="RVT_1"/>
    <property type="match status" value="1"/>
</dbReference>
<dbReference type="PROSITE" id="PS50878">
    <property type="entry name" value="RT_POL"/>
    <property type="match status" value="1"/>
</dbReference>
<keyword evidence="2" id="KW-0548">Nucleotidyltransferase</keyword>
<dbReference type="EMBL" id="BGZK01000004">
    <property type="protein sequence ID" value="GBP00080.1"/>
    <property type="molecule type" value="Genomic_DNA"/>
</dbReference>
<evidence type="ECO:0000259" key="1">
    <source>
        <dbReference type="PROSITE" id="PS50878"/>
    </source>
</evidence>
<evidence type="ECO:0000313" key="3">
    <source>
        <dbReference type="Proteomes" id="UP000299102"/>
    </source>
</evidence>
<keyword evidence="3" id="KW-1185">Reference proteome</keyword>
<organism evidence="2 3">
    <name type="scientific">Eumeta variegata</name>
    <name type="common">Bagworm moth</name>
    <name type="synonym">Eumeta japonica</name>
    <dbReference type="NCBI Taxonomy" id="151549"/>
    <lineage>
        <taxon>Eukaryota</taxon>
        <taxon>Metazoa</taxon>
        <taxon>Ecdysozoa</taxon>
        <taxon>Arthropoda</taxon>
        <taxon>Hexapoda</taxon>
        <taxon>Insecta</taxon>
        <taxon>Pterygota</taxon>
        <taxon>Neoptera</taxon>
        <taxon>Endopterygota</taxon>
        <taxon>Lepidoptera</taxon>
        <taxon>Glossata</taxon>
        <taxon>Ditrysia</taxon>
        <taxon>Tineoidea</taxon>
        <taxon>Psychidae</taxon>
        <taxon>Oiketicinae</taxon>
        <taxon>Eumeta</taxon>
    </lineage>
</organism>